<protein>
    <submittedName>
        <fullName evidence="2">Uncharacterized protein</fullName>
    </submittedName>
</protein>
<feature type="region of interest" description="Disordered" evidence="1">
    <location>
        <begin position="178"/>
        <end position="212"/>
    </location>
</feature>
<proteinExistence type="predicted"/>
<gene>
    <name evidence="2" type="ORF">F0562_018223</name>
</gene>
<organism evidence="2 3">
    <name type="scientific">Nyssa sinensis</name>
    <dbReference type="NCBI Taxonomy" id="561372"/>
    <lineage>
        <taxon>Eukaryota</taxon>
        <taxon>Viridiplantae</taxon>
        <taxon>Streptophyta</taxon>
        <taxon>Embryophyta</taxon>
        <taxon>Tracheophyta</taxon>
        <taxon>Spermatophyta</taxon>
        <taxon>Magnoliopsida</taxon>
        <taxon>eudicotyledons</taxon>
        <taxon>Gunneridae</taxon>
        <taxon>Pentapetalae</taxon>
        <taxon>asterids</taxon>
        <taxon>Cornales</taxon>
        <taxon>Nyssaceae</taxon>
        <taxon>Nyssa</taxon>
    </lineage>
</organism>
<keyword evidence="3" id="KW-1185">Reference proteome</keyword>
<reference evidence="2 3" key="1">
    <citation type="submission" date="2019-09" db="EMBL/GenBank/DDBJ databases">
        <title>A chromosome-level genome assembly of the Chinese tupelo Nyssa sinensis.</title>
        <authorList>
            <person name="Yang X."/>
            <person name="Kang M."/>
            <person name="Yang Y."/>
            <person name="Xiong H."/>
            <person name="Wang M."/>
            <person name="Zhang Z."/>
            <person name="Wang Z."/>
            <person name="Wu H."/>
            <person name="Ma T."/>
            <person name="Liu J."/>
            <person name="Xi Z."/>
        </authorList>
    </citation>
    <scope>NUCLEOTIDE SEQUENCE [LARGE SCALE GENOMIC DNA]</scope>
    <source>
        <strain evidence="2">J267</strain>
        <tissue evidence="2">Leaf</tissue>
    </source>
</reference>
<sequence length="224" mass="24930">MLRIVDGEVAPMMPFLYQCMRITKDGVAKSSQDNKWVLKIIDKQWKNTIRHALHDAAYFLNPKYQYQPNLGENPTYFLVVNVCYSTLYPEDSGAAQFENEAKEDCLIDLDPLDLASISVHLNDTNEDPLFEWIRPSHLDQPDGAPDPNIVGHAQAMGINVDRVMVEEVGTSSDKVMKIINDDDDNNDDGDGTGRAIGGRGNSGGDVKSGVREVSQRPILFSCQE</sequence>
<evidence type="ECO:0000313" key="2">
    <source>
        <dbReference type="EMBL" id="KAA8514991.1"/>
    </source>
</evidence>
<dbReference type="EMBL" id="CM018052">
    <property type="protein sequence ID" value="KAA8514991.1"/>
    <property type="molecule type" value="Genomic_DNA"/>
</dbReference>
<name>A0A5J4ZCK9_9ASTE</name>
<dbReference type="Proteomes" id="UP000325577">
    <property type="component" value="Linkage Group LG9"/>
</dbReference>
<dbReference type="AlphaFoldDB" id="A0A5J4ZCK9"/>
<feature type="compositionally biased region" description="Acidic residues" evidence="1">
    <location>
        <begin position="181"/>
        <end position="190"/>
    </location>
</feature>
<accession>A0A5J4ZCK9</accession>
<dbReference type="OrthoDB" id="1166547at2759"/>
<evidence type="ECO:0000256" key="1">
    <source>
        <dbReference type="SAM" id="MobiDB-lite"/>
    </source>
</evidence>
<dbReference type="SUPFAM" id="SSF53098">
    <property type="entry name" value="Ribonuclease H-like"/>
    <property type="match status" value="1"/>
</dbReference>
<evidence type="ECO:0000313" key="3">
    <source>
        <dbReference type="Proteomes" id="UP000325577"/>
    </source>
</evidence>
<feature type="compositionally biased region" description="Gly residues" evidence="1">
    <location>
        <begin position="192"/>
        <end position="203"/>
    </location>
</feature>
<dbReference type="InterPro" id="IPR012337">
    <property type="entry name" value="RNaseH-like_sf"/>
</dbReference>